<feature type="compositionally biased region" description="Basic and acidic residues" evidence="11">
    <location>
        <begin position="365"/>
        <end position="382"/>
    </location>
</feature>
<evidence type="ECO:0000256" key="6">
    <source>
        <dbReference type="ARBA" id="ARBA00022552"/>
    </source>
</evidence>
<reference evidence="14" key="2">
    <citation type="submission" date="2025-08" db="UniProtKB">
        <authorList>
            <consortium name="Ensembl"/>
        </authorList>
    </citation>
    <scope>IDENTIFICATION</scope>
</reference>
<dbReference type="GO" id="GO:0034476">
    <property type="term" value="P:U5 snRNA 3'-end processing"/>
    <property type="evidence" value="ECO:0007669"/>
    <property type="project" value="TreeGrafter"/>
</dbReference>
<evidence type="ECO:0000259" key="12">
    <source>
        <dbReference type="Pfam" id="PF01138"/>
    </source>
</evidence>
<evidence type="ECO:0000256" key="11">
    <source>
        <dbReference type="SAM" id="MobiDB-lite"/>
    </source>
</evidence>
<dbReference type="InterPro" id="IPR001247">
    <property type="entry name" value="ExoRNase_PH_dom1"/>
</dbReference>
<dbReference type="InterPro" id="IPR027408">
    <property type="entry name" value="PNPase/RNase_PH_dom_sf"/>
</dbReference>
<dbReference type="GO" id="GO:0016075">
    <property type="term" value="P:rRNA catabolic process"/>
    <property type="evidence" value="ECO:0007669"/>
    <property type="project" value="TreeGrafter"/>
</dbReference>
<reference evidence="14" key="3">
    <citation type="submission" date="2025-09" db="UniProtKB">
        <authorList>
            <consortium name="Ensembl"/>
        </authorList>
    </citation>
    <scope>IDENTIFICATION</scope>
</reference>
<sequence>MKETPLSNCERQFLLKAIEEKKRLDGRQTYDYRNIKITFGTDYGCCIVDIGKTRVLAQVSCELVAPKDSRPTEGILFFNLELSSMASPAFESNRQSELLVKLNRLLERCLRNSKCIDTESLCVVAGEKVWQIRVDIHVLNHDGNIMDAASIAAITALSHFRRPDVGIQGEEVTVYALEERDPIPLSVYHMPICVSFSFFQQGTYLLVDPCEREERVMDGLLVIAMNKHREICCIQSSGGIMLLKEQVLRCSKIASVKVTEITELINKALENDRKVRKDGGKFGFAESMPKERITALKTEVAPVEMTDIEEKAKEIISCYPVSENVSSPVVCAPGTGQVGEGLQNSWGLEEVDALEDDVGEEREEQDMREQLEEESRNAEKGDVVVISDSEEEDVVILHEGTQRRRRRKKQVI</sequence>
<dbReference type="Gene3D" id="3.30.230.70">
    <property type="entry name" value="GHMP Kinase, N-terminal domain"/>
    <property type="match status" value="1"/>
</dbReference>
<feature type="domain" description="Exoribonuclease phosphorolytic" evidence="13">
    <location>
        <begin position="189"/>
        <end position="255"/>
    </location>
</feature>
<dbReference type="Pfam" id="PF01138">
    <property type="entry name" value="RNase_PH"/>
    <property type="match status" value="1"/>
</dbReference>
<dbReference type="PANTHER" id="PTHR11097:SF14">
    <property type="entry name" value="EXOSOME COMPLEX COMPONENT RRP45"/>
    <property type="match status" value="1"/>
</dbReference>
<evidence type="ECO:0000259" key="13">
    <source>
        <dbReference type="Pfam" id="PF03725"/>
    </source>
</evidence>
<evidence type="ECO:0000256" key="9">
    <source>
        <dbReference type="ARBA" id="ARBA00023242"/>
    </source>
</evidence>
<evidence type="ECO:0000256" key="8">
    <source>
        <dbReference type="ARBA" id="ARBA00022884"/>
    </source>
</evidence>
<proteinExistence type="inferred from homology"/>
<dbReference type="InterPro" id="IPR015847">
    <property type="entry name" value="ExoRNase_PH_dom2"/>
</dbReference>
<dbReference type="Proteomes" id="UP000694397">
    <property type="component" value="Chromosome 16"/>
</dbReference>
<dbReference type="GO" id="GO:0034475">
    <property type="term" value="P:U4 snRNA 3'-end processing"/>
    <property type="evidence" value="ECO:0007669"/>
    <property type="project" value="TreeGrafter"/>
</dbReference>
<evidence type="ECO:0000256" key="3">
    <source>
        <dbReference type="ARBA" id="ARBA00006678"/>
    </source>
</evidence>
<evidence type="ECO:0000256" key="1">
    <source>
        <dbReference type="ARBA" id="ARBA00004496"/>
    </source>
</evidence>
<dbReference type="SUPFAM" id="SSF54211">
    <property type="entry name" value="Ribosomal protein S5 domain 2-like"/>
    <property type="match status" value="1"/>
</dbReference>
<dbReference type="GO" id="GO:0000177">
    <property type="term" value="C:cytoplasmic exosome (RNase complex)"/>
    <property type="evidence" value="ECO:0007669"/>
    <property type="project" value="TreeGrafter"/>
</dbReference>
<dbReference type="CDD" id="cd11368">
    <property type="entry name" value="RNase_PH_RRP45"/>
    <property type="match status" value="1"/>
</dbReference>
<protein>
    <recommendedName>
        <fullName evidence="4">Exosome complex component RRP45</fullName>
    </recommendedName>
    <alternativeName>
        <fullName evidence="10">Exosome component 9</fullName>
    </alternativeName>
</protein>
<keyword evidence="8" id="KW-0694">RNA-binding</keyword>
<name>A0A8C9WHY3_SCLFO</name>
<dbReference type="FunFam" id="3.30.230.70:FF:000005">
    <property type="entry name" value="Exosome complex component RRP45"/>
    <property type="match status" value="1"/>
</dbReference>
<gene>
    <name evidence="14" type="primary">EXOSC9</name>
    <name evidence="14" type="synonym">exosc9</name>
</gene>
<keyword evidence="15" id="KW-1185">Reference proteome</keyword>
<keyword evidence="9" id="KW-0539">Nucleus</keyword>
<keyword evidence="5" id="KW-0963">Cytoplasm</keyword>
<feature type="region of interest" description="Disordered" evidence="11">
    <location>
        <begin position="360"/>
        <end position="385"/>
    </location>
</feature>
<evidence type="ECO:0000256" key="10">
    <source>
        <dbReference type="ARBA" id="ARBA00032660"/>
    </source>
</evidence>
<dbReference type="PANTHER" id="PTHR11097">
    <property type="entry name" value="EXOSOME COMPLEX EXONUCLEASE RIBOSOMAL RNA PROCESSING PROTEIN"/>
    <property type="match status" value="1"/>
</dbReference>
<feature type="domain" description="Exoribonuclease phosphorolytic" evidence="12">
    <location>
        <begin position="32"/>
        <end position="163"/>
    </location>
</feature>
<dbReference type="InterPro" id="IPR020568">
    <property type="entry name" value="Ribosomal_Su5_D2-typ_SF"/>
</dbReference>
<keyword evidence="6" id="KW-0698">rRNA processing</keyword>
<dbReference type="GeneTree" id="ENSGT00950000183130"/>
<dbReference type="GO" id="GO:0071035">
    <property type="term" value="P:nuclear polyadenylation-dependent rRNA catabolic process"/>
    <property type="evidence" value="ECO:0007669"/>
    <property type="project" value="TreeGrafter"/>
</dbReference>
<dbReference type="GO" id="GO:0000467">
    <property type="term" value="P:exonucleolytic trimming to generate mature 3'-end of 5.8S rRNA from tricistronic rRNA transcript (SSU-rRNA, 5.8S rRNA, LSU-rRNA)"/>
    <property type="evidence" value="ECO:0007669"/>
    <property type="project" value="TreeGrafter"/>
</dbReference>
<evidence type="ECO:0000256" key="4">
    <source>
        <dbReference type="ARBA" id="ARBA00019572"/>
    </source>
</evidence>
<evidence type="ECO:0000313" key="15">
    <source>
        <dbReference type="Proteomes" id="UP000694397"/>
    </source>
</evidence>
<dbReference type="InterPro" id="IPR033100">
    <property type="entry name" value="Rrp45"/>
</dbReference>
<evidence type="ECO:0000256" key="2">
    <source>
        <dbReference type="ARBA" id="ARBA00004604"/>
    </source>
</evidence>
<dbReference type="GO" id="GO:0034473">
    <property type="term" value="P:U1 snRNA 3'-end processing"/>
    <property type="evidence" value="ECO:0007669"/>
    <property type="project" value="TreeGrafter"/>
</dbReference>
<dbReference type="GO" id="GO:0071038">
    <property type="term" value="P:TRAMP-dependent tRNA surveillance pathway"/>
    <property type="evidence" value="ECO:0007669"/>
    <property type="project" value="TreeGrafter"/>
</dbReference>
<dbReference type="InterPro" id="IPR050590">
    <property type="entry name" value="Exosome_comp_Rrp42_subfam"/>
</dbReference>
<dbReference type="SUPFAM" id="SSF55666">
    <property type="entry name" value="Ribonuclease PH domain 2-like"/>
    <property type="match status" value="1"/>
</dbReference>
<dbReference type="AlphaFoldDB" id="A0A8C9WHY3"/>
<evidence type="ECO:0000256" key="7">
    <source>
        <dbReference type="ARBA" id="ARBA00022835"/>
    </source>
</evidence>
<dbReference type="GO" id="GO:0035925">
    <property type="term" value="F:mRNA 3'-UTR AU-rich region binding"/>
    <property type="evidence" value="ECO:0007669"/>
    <property type="project" value="TreeGrafter"/>
</dbReference>
<evidence type="ECO:0000256" key="5">
    <source>
        <dbReference type="ARBA" id="ARBA00022490"/>
    </source>
</evidence>
<dbReference type="GO" id="GO:0005730">
    <property type="term" value="C:nucleolus"/>
    <property type="evidence" value="ECO:0007669"/>
    <property type="project" value="UniProtKB-SubCell"/>
</dbReference>
<dbReference type="GO" id="GO:0071028">
    <property type="term" value="P:nuclear mRNA surveillance"/>
    <property type="evidence" value="ECO:0007669"/>
    <property type="project" value="TreeGrafter"/>
</dbReference>
<dbReference type="GO" id="GO:0000176">
    <property type="term" value="C:nuclear exosome (RNase complex)"/>
    <property type="evidence" value="ECO:0007669"/>
    <property type="project" value="TreeGrafter"/>
</dbReference>
<comment type="subcellular location">
    <subcellularLocation>
        <location evidence="1">Cytoplasm</location>
    </subcellularLocation>
    <subcellularLocation>
        <location evidence="2">Nucleus</location>
        <location evidence="2">Nucleolus</location>
    </subcellularLocation>
</comment>
<organism evidence="14 15">
    <name type="scientific">Scleropages formosus</name>
    <name type="common">Asian bonytongue</name>
    <name type="synonym">Osteoglossum formosum</name>
    <dbReference type="NCBI Taxonomy" id="113540"/>
    <lineage>
        <taxon>Eukaryota</taxon>
        <taxon>Metazoa</taxon>
        <taxon>Chordata</taxon>
        <taxon>Craniata</taxon>
        <taxon>Vertebrata</taxon>
        <taxon>Euteleostomi</taxon>
        <taxon>Actinopterygii</taxon>
        <taxon>Neopterygii</taxon>
        <taxon>Teleostei</taxon>
        <taxon>Osteoglossocephala</taxon>
        <taxon>Osteoglossomorpha</taxon>
        <taxon>Osteoglossiformes</taxon>
        <taxon>Osteoglossidae</taxon>
        <taxon>Scleropages</taxon>
    </lineage>
</organism>
<comment type="similarity">
    <text evidence="3">Belongs to the RNase PH family.</text>
</comment>
<dbReference type="Pfam" id="PF03725">
    <property type="entry name" value="RNase_PH_C"/>
    <property type="match status" value="1"/>
</dbReference>
<dbReference type="InterPro" id="IPR036345">
    <property type="entry name" value="ExoRNase_PH_dom2_sf"/>
</dbReference>
<accession>A0A8C9WHY3</accession>
<keyword evidence="7" id="KW-0271">Exosome</keyword>
<reference evidence="14 15" key="1">
    <citation type="submission" date="2019-04" db="EMBL/GenBank/DDBJ databases">
        <authorList>
            <consortium name="Wellcome Sanger Institute Data Sharing"/>
        </authorList>
    </citation>
    <scope>NUCLEOTIDE SEQUENCE [LARGE SCALE GENOMIC DNA]</scope>
</reference>
<dbReference type="Ensembl" id="ENSSFOT00015066786.1">
    <property type="protein sequence ID" value="ENSSFOP00015075379.1"/>
    <property type="gene ID" value="ENSSFOG00015012903.2"/>
</dbReference>
<evidence type="ECO:0000313" key="14">
    <source>
        <dbReference type="Ensembl" id="ENSSFOP00015075379.1"/>
    </source>
</evidence>